<dbReference type="EMBL" id="BPUB01000002">
    <property type="protein sequence ID" value="GJG59003.1"/>
    <property type="molecule type" value="Genomic_DNA"/>
</dbReference>
<protein>
    <submittedName>
        <fullName evidence="1">Uncharacterized protein</fullName>
    </submittedName>
</protein>
<keyword evidence="2" id="KW-1185">Reference proteome</keyword>
<comment type="caution">
    <text evidence="1">The sequence shown here is derived from an EMBL/GenBank/DDBJ whole genome shotgun (WGS) entry which is preliminary data.</text>
</comment>
<evidence type="ECO:0000313" key="2">
    <source>
        <dbReference type="Proteomes" id="UP000825483"/>
    </source>
</evidence>
<organism evidence="1 2">
    <name type="scientific">Prevotella lacticifex</name>
    <dbReference type="NCBI Taxonomy" id="2854755"/>
    <lineage>
        <taxon>Bacteria</taxon>
        <taxon>Pseudomonadati</taxon>
        <taxon>Bacteroidota</taxon>
        <taxon>Bacteroidia</taxon>
        <taxon>Bacteroidales</taxon>
        <taxon>Prevotellaceae</taxon>
        <taxon>Prevotella</taxon>
    </lineage>
</organism>
<dbReference type="RefSeq" id="WP_223928984.1">
    <property type="nucleotide sequence ID" value="NZ_BPTU01000001.1"/>
</dbReference>
<sequence>MANMKTIPMNATNGETFPRIWKTAQHGTFDGLNPDDPYLEQCRWWLERFECIVIFTRDVGYHTSGWWKNPDYERCYHLSISFPGGMKRSRLEYVIKQLFGDDRRWLWCEGPYSEVGRQCGVFHYRLFCDPAWKPLKPRGEVYTREFTEAGWKSFSELHQL</sequence>
<dbReference type="Proteomes" id="UP000825483">
    <property type="component" value="Unassembled WGS sequence"/>
</dbReference>
<proteinExistence type="predicted"/>
<gene>
    <name evidence="1" type="ORF">PRLR5076_18540</name>
</gene>
<dbReference type="AlphaFoldDB" id="A0A9R1CAH5"/>
<dbReference type="GeneID" id="72466954"/>
<accession>A0A9R1CAH5</accession>
<evidence type="ECO:0000313" key="1">
    <source>
        <dbReference type="EMBL" id="GJG59003.1"/>
    </source>
</evidence>
<name>A0A9R1CAH5_9BACT</name>
<reference evidence="1" key="1">
    <citation type="journal article" date="2022" name="Int. J. Syst. Evol. Microbiol.">
        <title>Prevotella lacticifex sp. nov., isolated from the rumen of cows.</title>
        <authorList>
            <person name="Shinkai T."/>
            <person name="Ikeyama N."/>
            <person name="Kumagai M."/>
            <person name="Ohmori H."/>
            <person name="Sakamoto M."/>
            <person name="Ohkuma M."/>
            <person name="Mitsumori M."/>
        </authorList>
    </citation>
    <scope>NUCLEOTIDE SEQUENCE</scope>
    <source>
        <strain evidence="1">R5076</strain>
    </source>
</reference>